<feature type="transmembrane region" description="Helical" evidence="6">
    <location>
        <begin position="567"/>
        <end position="585"/>
    </location>
</feature>
<keyword evidence="4 6" id="KW-0472">Membrane</keyword>
<dbReference type="EMBL" id="BAAADM010000055">
    <property type="protein sequence ID" value="GAA0447631.1"/>
    <property type="molecule type" value="Genomic_DNA"/>
</dbReference>
<dbReference type="InterPro" id="IPR017500">
    <property type="entry name" value="Phage_infect_YhgE_N"/>
</dbReference>
<comment type="subcellular location">
    <subcellularLocation>
        <location evidence="1">Membrane</location>
        <topology evidence="1">Multi-pass membrane protein</topology>
    </subcellularLocation>
</comment>
<evidence type="ECO:0000256" key="2">
    <source>
        <dbReference type="ARBA" id="ARBA00022692"/>
    </source>
</evidence>
<feature type="compositionally biased region" description="Low complexity" evidence="5">
    <location>
        <begin position="367"/>
        <end position="376"/>
    </location>
</feature>
<dbReference type="NCBIfam" id="TIGR03062">
    <property type="entry name" value="pip_yhgE_Cterm"/>
    <property type="match status" value="1"/>
</dbReference>
<reference evidence="8 9" key="1">
    <citation type="journal article" date="2019" name="Int. J. Syst. Evol. Microbiol.">
        <title>The Global Catalogue of Microorganisms (GCM) 10K type strain sequencing project: providing services to taxonomists for standard genome sequencing and annotation.</title>
        <authorList>
            <consortium name="The Broad Institute Genomics Platform"/>
            <consortium name="The Broad Institute Genome Sequencing Center for Infectious Disease"/>
            <person name="Wu L."/>
            <person name="Ma J."/>
        </authorList>
    </citation>
    <scope>NUCLEOTIDE SEQUENCE [LARGE SCALE GENOMIC DNA]</scope>
    <source>
        <strain evidence="8 9">JCM 12149</strain>
    </source>
</reference>
<keyword evidence="9" id="KW-1185">Reference proteome</keyword>
<name>A0ABN0ZH66_9BACI</name>
<evidence type="ECO:0000256" key="3">
    <source>
        <dbReference type="ARBA" id="ARBA00022989"/>
    </source>
</evidence>
<protein>
    <submittedName>
        <fullName evidence="8">YhgE/Pip domain-containing protein</fullName>
    </submittedName>
</protein>
<gene>
    <name evidence="8" type="ORF">GCM10008983_27100</name>
</gene>
<keyword evidence="3 6" id="KW-1133">Transmembrane helix</keyword>
<dbReference type="InterPro" id="IPR017501">
    <property type="entry name" value="Phage_infect_YhgE_C"/>
</dbReference>
<dbReference type="RefSeq" id="WP_343754129.1">
    <property type="nucleotide sequence ID" value="NZ_BAAADM010000055.1"/>
</dbReference>
<evidence type="ECO:0000256" key="1">
    <source>
        <dbReference type="ARBA" id="ARBA00004141"/>
    </source>
</evidence>
<accession>A0ABN0ZH66</accession>
<dbReference type="Pfam" id="PF12698">
    <property type="entry name" value="ABC2_membrane_3"/>
    <property type="match status" value="1"/>
</dbReference>
<keyword evidence="2 6" id="KW-0812">Transmembrane</keyword>
<dbReference type="InterPro" id="IPR013525">
    <property type="entry name" value="ABC2_TM"/>
</dbReference>
<feature type="transmembrane region" description="Helical" evidence="6">
    <location>
        <begin position="723"/>
        <end position="744"/>
    </location>
</feature>
<dbReference type="NCBIfam" id="TIGR03061">
    <property type="entry name" value="pip_yhgE_Nterm"/>
    <property type="match status" value="1"/>
</dbReference>
<comment type="caution">
    <text evidence="8">The sequence shown here is derived from an EMBL/GenBank/DDBJ whole genome shotgun (WGS) entry which is preliminary data.</text>
</comment>
<dbReference type="PANTHER" id="PTHR43077">
    <property type="entry name" value="TRANSPORT PERMEASE YVFS-RELATED"/>
    <property type="match status" value="1"/>
</dbReference>
<proteinExistence type="predicted"/>
<organism evidence="8 9">
    <name type="scientific">Lentibacillus halophilus</name>
    <dbReference type="NCBI Taxonomy" id="295065"/>
    <lineage>
        <taxon>Bacteria</taxon>
        <taxon>Bacillati</taxon>
        <taxon>Bacillota</taxon>
        <taxon>Bacilli</taxon>
        <taxon>Bacillales</taxon>
        <taxon>Bacillaceae</taxon>
        <taxon>Lentibacillus</taxon>
    </lineage>
</organism>
<dbReference type="InterPro" id="IPR051328">
    <property type="entry name" value="T7SS_ABC-Transporter"/>
</dbReference>
<evidence type="ECO:0000313" key="8">
    <source>
        <dbReference type="EMBL" id="GAA0447631.1"/>
    </source>
</evidence>
<evidence type="ECO:0000256" key="4">
    <source>
        <dbReference type="ARBA" id="ARBA00023136"/>
    </source>
</evidence>
<feature type="transmembrane region" description="Helical" evidence="6">
    <location>
        <begin position="633"/>
        <end position="656"/>
    </location>
</feature>
<evidence type="ECO:0000313" key="9">
    <source>
        <dbReference type="Proteomes" id="UP001501459"/>
    </source>
</evidence>
<feature type="domain" description="ABC-2 type transporter transmembrane" evidence="7">
    <location>
        <begin position="23"/>
        <end position="739"/>
    </location>
</feature>
<sequence>MKNSWYIYSQDMKNITRNWVTILLIGGLILLPSLYAWFNIEASWNPYGQTDQMPIGVVNEDSGSQVRGDDIDVGSDLVDTLKQSDAMDWHFTNRDDAMNKLKHGDYFAVIVIPEDFSAKLATVVSGSPEKSKIDYYVNEKINAISPKITDKGASRIVEQVSSEFTSTVNGVIFDMFNDIGVELNKHLPDIKTFEEYVFTMEDKLPEIHDLLKNGMQDANDAQSIINKAQKKLPKAERTTANGLSTVNDTAELLSKAQNRLNELAPKVKDDLKKAQGTAKDIHQLMEDAQNQDIDFSKGKQLQEAINASLNDAISRINGIEEKLKKLQKMSQQQQPGVPSENENGDDSTGNESDDHGDAANETEQDGSNNSSDPSNSVKDQVIHAAIQRLETLRGALEETKENGNTITFFIANKQQKVDSIIADMKELSGDTANRIGDFLKDYKETIAPEVKQHINQAQGTLANAKDILNGIQSTIPEVKRVLATTDDHIGQGQEMLNKVLGEYPYVHDKVNQLADRIRDIQGETDINEMIELLKNNPEAERGFFSEPVQLNKNDVFPIPNYGSGMTPFYTVLAIWVGGLLLISLLASDVHQGEGLTGRERYTGKLFTFVTFGLLQTFIVTFGNLFLVDVYAAHPVWLVIFGLLISIVFMLIIYTLVSLFGDVGKAGVIVLLVLQIAGSGGTYPVALLPEFFQVINPFLPFTYAIDLMREAVGGIIWESTIYDIMVLTCIGVGCLLFGLLFKNIVNKQTEKMMKKSRETGLFH</sequence>
<evidence type="ECO:0000256" key="6">
    <source>
        <dbReference type="SAM" id="Phobius"/>
    </source>
</evidence>
<evidence type="ECO:0000256" key="5">
    <source>
        <dbReference type="SAM" id="MobiDB-lite"/>
    </source>
</evidence>
<dbReference type="Gene3D" id="3.40.1710.10">
    <property type="entry name" value="abc type-2 transporter like domain"/>
    <property type="match status" value="1"/>
</dbReference>
<evidence type="ECO:0000259" key="7">
    <source>
        <dbReference type="Pfam" id="PF12698"/>
    </source>
</evidence>
<dbReference type="Proteomes" id="UP001501459">
    <property type="component" value="Unassembled WGS sequence"/>
</dbReference>
<feature type="transmembrane region" description="Helical" evidence="6">
    <location>
        <begin position="668"/>
        <end position="687"/>
    </location>
</feature>
<feature type="transmembrane region" description="Helical" evidence="6">
    <location>
        <begin position="605"/>
        <end position="627"/>
    </location>
</feature>
<feature type="region of interest" description="Disordered" evidence="5">
    <location>
        <begin position="325"/>
        <end position="376"/>
    </location>
</feature>
<dbReference type="PANTHER" id="PTHR43077:SF10">
    <property type="entry name" value="TRANSPORT PERMEASE PROTEIN"/>
    <property type="match status" value="1"/>
</dbReference>